<protein>
    <recommendedName>
        <fullName evidence="5">Uronate isomerase</fullName>
        <ecNumber evidence="4">5.3.1.12</ecNumber>
    </recommendedName>
</protein>
<comment type="pathway">
    <text evidence="2">Carbohydrate metabolism; pentose and glucuronate interconversion.</text>
</comment>
<dbReference type="Proteomes" id="UP000019102">
    <property type="component" value="Unassembled WGS sequence"/>
</dbReference>
<dbReference type="AlphaFoldDB" id="W4VH78"/>
<dbReference type="UniPathway" id="UPA00246"/>
<comment type="catalytic activity">
    <reaction evidence="1">
        <text>D-glucuronate = D-fructuronate</text>
        <dbReference type="Rhea" id="RHEA:13049"/>
        <dbReference type="ChEBI" id="CHEBI:58720"/>
        <dbReference type="ChEBI" id="CHEBI:59863"/>
        <dbReference type="EC" id="5.3.1.12"/>
    </reaction>
</comment>
<accession>W4VH78</accession>
<dbReference type="Gene3D" id="1.10.2020.10">
    <property type="entry name" value="uronate isomerase, domain 2, chain A"/>
    <property type="match status" value="1"/>
</dbReference>
<proteinExistence type="inferred from homology"/>
<evidence type="ECO:0000313" key="8">
    <source>
        <dbReference type="Proteomes" id="UP000019102"/>
    </source>
</evidence>
<dbReference type="STRING" id="1298598.JCM21714_1160"/>
<dbReference type="PANTHER" id="PTHR30068">
    <property type="entry name" value="URONATE ISOMERASE"/>
    <property type="match status" value="1"/>
</dbReference>
<dbReference type="EC" id="5.3.1.12" evidence="4"/>
<dbReference type="GO" id="GO:0019698">
    <property type="term" value="P:D-galacturonate catabolic process"/>
    <property type="evidence" value="ECO:0007669"/>
    <property type="project" value="TreeGrafter"/>
</dbReference>
<organism evidence="7 8">
    <name type="scientific">Gracilibacillus boraciitolerans JCM 21714</name>
    <dbReference type="NCBI Taxonomy" id="1298598"/>
    <lineage>
        <taxon>Bacteria</taxon>
        <taxon>Bacillati</taxon>
        <taxon>Bacillota</taxon>
        <taxon>Bacilli</taxon>
        <taxon>Bacillales</taxon>
        <taxon>Bacillaceae</taxon>
        <taxon>Gracilibacillus</taxon>
    </lineage>
</organism>
<comment type="similarity">
    <text evidence="3">Belongs to the metallo-dependent hydrolases superfamily. Uronate isomerase family.</text>
</comment>
<gene>
    <name evidence="7" type="ORF">JCM21714_1160</name>
</gene>
<dbReference type="InterPro" id="IPR003766">
    <property type="entry name" value="Uronate_isomerase"/>
</dbReference>
<comment type="caution">
    <text evidence="7">The sequence shown here is derived from an EMBL/GenBank/DDBJ whole genome shotgun (WGS) entry which is preliminary data.</text>
</comment>
<evidence type="ECO:0000256" key="1">
    <source>
        <dbReference type="ARBA" id="ARBA00001165"/>
    </source>
</evidence>
<dbReference type="GO" id="GO:0042840">
    <property type="term" value="P:D-glucuronate catabolic process"/>
    <property type="evidence" value="ECO:0007669"/>
    <property type="project" value="TreeGrafter"/>
</dbReference>
<dbReference type="EMBL" id="BAVS01000003">
    <property type="protein sequence ID" value="GAE92178.1"/>
    <property type="molecule type" value="Genomic_DNA"/>
</dbReference>
<evidence type="ECO:0000256" key="2">
    <source>
        <dbReference type="ARBA" id="ARBA00004892"/>
    </source>
</evidence>
<dbReference type="Pfam" id="PF02614">
    <property type="entry name" value="UxaC"/>
    <property type="match status" value="1"/>
</dbReference>
<evidence type="ECO:0000256" key="4">
    <source>
        <dbReference type="ARBA" id="ARBA00012546"/>
    </source>
</evidence>
<dbReference type="eggNOG" id="COG1904">
    <property type="taxonomic scope" value="Bacteria"/>
</dbReference>
<evidence type="ECO:0000256" key="5">
    <source>
        <dbReference type="ARBA" id="ARBA00020555"/>
    </source>
</evidence>
<evidence type="ECO:0000256" key="3">
    <source>
        <dbReference type="ARBA" id="ARBA00008397"/>
    </source>
</evidence>
<evidence type="ECO:0000256" key="6">
    <source>
        <dbReference type="ARBA" id="ARBA00023235"/>
    </source>
</evidence>
<keyword evidence="8" id="KW-1185">Reference proteome</keyword>
<dbReference type="GO" id="GO:0008880">
    <property type="term" value="F:glucuronate isomerase activity"/>
    <property type="evidence" value="ECO:0007669"/>
    <property type="project" value="UniProtKB-EC"/>
</dbReference>
<evidence type="ECO:0000313" key="7">
    <source>
        <dbReference type="EMBL" id="GAE92178.1"/>
    </source>
</evidence>
<reference evidence="7 8" key="1">
    <citation type="journal article" date="2014" name="Genome Announc.">
        <title>Draft Genome Sequence of the Boron-Tolerant and Moderately Halotolerant Bacterium Gracilibacillus boraciitolerans JCM 21714T.</title>
        <authorList>
            <person name="Ahmed I."/>
            <person name="Oshima K."/>
            <person name="Suda W."/>
            <person name="Kitamura K."/>
            <person name="Iida T."/>
            <person name="Ohmori Y."/>
            <person name="Fujiwara T."/>
            <person name="Hattori M."/>
            <person name="Ohkuma M."/>
        </authorList>
    </citation>
    <scope>NUCLEOTIDE SEQUENCE [LARGE SCALE GENOMIC DNA]</scope>
    <source>
        <strain evidence="7 8">JCM 21714</strain>
    </source>
</reference>
<dbReference type="PANTHER" id="PTHR30068:SF4">
    <property type="entry name" value="URONATE ISOMERASE"/>
    <property type="match status" value="1"/>
</dbReference>
<dbReference type="SUPFAM" id="SSF51556">
    <property type="entry name" value="Metallo-dependent hydrolases"/>
    <property type="match status" value="1"/>
</dbReference>
<name>W4VH78_9BACI</name>
<dbReference type="Gene3D" id="3.20.20.140">
    <property type="entry name" value="Metal-dependent hydrolases"/>
    <property type="match status" value="1"/>
</dbReference>
<keyword evidence="6 7" id="KW-0413">Isomerase</keyword>
<dbReference type="InterPro" id="IPR032466">
    <property type="entry name" value="Metal_Hydrolase"/>
</dbReference>
<sequence length="90" mass="10668">MIGFTGIPVKLFKYQESGDKMKAFMDDNFVLNNKTAEKLYHEYAKDLPIIDYHCHLSPQEIYENTQFENITKVWLYGDHYKWRAMRANGG</sequence>